<evidence type="ECO:0000313" key="1">
    <source>
        <dbReference type="EMBL" id="PZX20809.1"/>
    </source>
</evidence>
<dbReference type="EMBL" id="QKZK01000001">
    <property type="protein sequence ID" value="PZX20809.1"/>
    <property type="molecule type" value="Genomic_DNA"/>
</dbReference>
<evidence type="ECO:0008006" key="3">
    <source>
        <dbReference type="Google" id="ProtNLM"/>
    </source>
</evidence>
<keyword evidence="2" id="KW-1185">Reference proteome</keyword>
<dbReference type="Proteomes" id="UP000249239">
    <property type="component" value="Unassembled WGS sequence"/>
</dbReference>
<dbReference type="AlphaFoldDB" id="A0A2W7QFU0"/>
<dbReference type="PROSITE" id="PS51257">
    <property type="entry name" value="PROKAR_LIPOPROTEIN"/>
    <property type="match status" value="1"/>
</dbReference>
<dbReference type="OrthoDB" id="9811639at2"/>
<name>A0A2W7QFU0_9BACT</name>
<evidence type="ECO:0000313" key="2">
    <source>
        <dbReference type="Proteomes" id="UP000249239"/>
    </source>
</evidence>
<protein>
    <recommendedName>
        <fullName evidence="3">Lipoprotein</fullName>
    </recommendedName>
</protein>
<reference evidence="1 2" key="1">
    <citation type="submission" date="2018-06" db="EMBL/GenBank/DDBJ databases">
        <title>Genomic Encyclopedia of Archaeal and Bacterial Type Strains, Phase II (KMG-II): from individual species to whole genera.</title>
        <authorList>
            <person name="Goeker M."/>
        </authorList>
    </citation>
    <scope>NUCLEOTIDE SEQUENCE [LARGE SCALE GENOMIC DNA]</scope>
    <source>
        <strain evidence="1 2">DSM 6779</strain>
    </source>
</reference>
<accession>A0A2W7QFU0</accession>
<sequence>MQHLKQNTPKSSLRRLRGLPLALTTLWMASGCAILNRQAPKACNDNTWHRANLTHYVSYPEPGSPECVEYNGCTWAGQFAFVQGQQTPEWVQSHNIIAIHSKHGHQYRLKTLRIRQGEHVIDAVVYDVCSDKDCNGCCTRNANENGIGFLIDMEIHTLQRFGGSDGVVEWQCVEEEDVE</sequence>
<proteinExistence type="predicted"/>
<dbReference type="RefSeq" id="WP_146260596.1">
    <property type="nucleotide sequence ID" value="NZ_QKZK01000001.1"/>
</dbReference>
<gene>
    <name evidence="1" type="ORF">LX69_00234</name>
</gene>
<organism evidence="1 2">
    <name type="scientific">Breznakibacter xylanolyticus</name>
    <dbReference type="NCBI Taxonomy" id="990"/>
    <lineage>
        <taxon>Bacteria</taxon>
        <taxon>Pseudomonadati</taxon>
        <taxon>Bacteroidota</taxon>
        <taxon>Bacteroidia</taxon>
        <taxon>Marinilabiliales</taxon>
        <taxon>Marinilabiliaceae</taxon>
        <taxon>Breznakibacter</taxon>
    </lineage>
</organism>
<comment type="caution">
    <text evidence="1">The sequence shown here is derived from an EMBL/GenBank/DDBJ whole genome shotgun (WGS) entry which is preliminary data.</text>
</comment>